<dbReference type="HAMAP" id="MF_00001">
    <property type="entry name" value="Asp_carb_tr"/>
    <property type="match status" value="1"/>
</dbReference>
<dbReference type="PROSITE" id="PS00097">
    <property type="entry name" value="CARBAMOYLTRANSFERASE"/>
    <property type="match status" value="1"/>
</dbReference>
<dbReference type="RefSeq" id="WP_115550642.1">
    <property type="nucleotide sequence ID" value="NZ_CAOOIB010000003.1"/>
</dbReference>
<evidence type="ECO:0000259" key="9">
    <source>
        <dbReference type="Pfam" id="PF02729"/>
    </source>
</evidence>
<protein>
    <recommendedName>
        <fullName evidence="7">Aspartate carbamoyltransferase</fullName>
        <ecNumber evidence="7">2.1.3.2</ecNumber>
    </recommendedName>
    <alternativeName>
        <fullName evidence="7">Aspartate transcarbamylase</fullName>
        <shortName evidence="7">ATCase</shortName>
    </alternativeName>
</protein>
<evidence type="ECO:0000313" key="10">
    <source>
        <dbReference type="EMBL" id="RDU64308.1"/>
    </source>
</evidence>
<dbReference type="PRINTS" id="PR00100">
    <property type="entry name" value="AOTCASE"/>
</dbReference>
<evidence type="ECO:0000256" key="3">
    <source>
        <dbReference type="ARBA" id="ARBA00022679"/>
    </source>
</evidence>
<comment type="catalytic activity">
    <reaction evidence="6 7">
        <text>carbamoyl phosphate + L-aspartate = N-carbamoyl-L-aspartate + phosphate + H(+)</text>
        <dbReference type="Rhea" id="RHEA:20013"/>
        <dbReference type="ChEBI" id="CHEBI:15378"/>
        <dbReference type="ChEBI" id="CHEBI:29991"/>
        <dbReference type="ChEBI" id="CHEBI:32814"/>
        <dbReference type="ChEBI" id="CHEBI:43474"/>
        <dbReference type="ChEBI" id="CHEBI:58228"/>
        <dbReference type="EC" id="2.1.3.2"/>
    </reaction>
</comment>
<feature type="binding site" evidence="7">
    <location>
        <position position="161"/>
    </location>
    <ligand>
        <name>L-aspartate</name>
        <dbReference type="ChEBI" id="CHEBI:29991"/>
    </ligand>
</feature>
<sequence>MARHLLETKDFNKNEVEQILDLAQSFLESKPRNSLNGHIIITIFFENSTRTLSSFEVATKRLGGSVVRLDVSRSSTAKGETLFDTAANLNAMNPSAIIVRHRNSGVPNILSQYVSCSIINGGDGAHAHPTQALLDLLTLRKHLGNLEGKKIAIVGDIRNSRVANSNIELLGRFGMEVILVGPPHFIPKTSLRHCLFLKEVIDEVDAVMSLRTQTERHDCPIYSSLKDYASDYCITQEIFGNRDIILLHPGPVHRNIDISDAMLKDPRCKILEQVTNGVAIRMAVLETLIMHDSSSKIPKNFPYF</sequence>
<keyword evidence="11" id="KW-1185">Reference proteome</keyword>
<dbReference type="InterPro" id="IPR006131">
    <property type="entry name" value="Asp_carbamoyltransf_Asp/Orn-bd"/>
</dbReference>
<dbReference type="GO" id="GO:0004070">
    <property type="term" value="F:aspartate carbamoyltransferase activity"/>
    <property type="evidence" value="ECO:0007669"/>
    <property type="project" value="UniProtKB-UniRule"/>
</dbReference>
<reference evidence="10 11" key="1">
    <citation type="submission" date="2018-04" db="EMBL/GenBank/DDBJ databases">
        <title>Novel Campyloabacter and Helicobacter Species and Strains.</title>
        <authorList>
            <person name="Mannion A.J."/>
            <person name="Shen Z."/>
            <person name="Fox J.G."/>
        </authorList>
    </citation>
    <scope>NUCLEOTIDE SEQUENCE [LARGE SCALE GENOMIC DNA]</scope>
    <source>
        <strain evidence="10 11">MIT 99-5101</strain>
    </source>
</reference>
<dbReference type="NCBIfam" id="NF002032">
    <property type="entry name" value="PRK00856.1"/>
    <property type="match status" value="1"/>
</dbReference>
<feature type="domain" description="Aspartate/ornithine carbamoyltransferase Asp/Orn-binding" evidence="8">
    <location>
        <begin position="147"/>
        <end position="287"/>
    </location>
</feature>
<feature type="binding site" evidence="7">
    <location>
        <position position="50"/>
    </location>
    <ligand>
        <name>carbamoyl phosphate</name>
        <dbReference type="ChEBI" id="CHEBI:58228"/>
    </ligand>
</feature>
<comment type="similarity">
    <text evidence="2 7">Belongs to the aspartate/ornithine carbamoyltransferase superfamily. ATCase family.</text>
</comment>
<comment type="function">
    <text evidence="5 7">Catalyzes the condensation of carbamoyl phosphate and aspartate to form carbamoyl aspartate and inorganic phosphate, the committed step in the de novo pyrimidine nucleotide biosynthesis pathway.</text>
</comment>
<feature type="binding site" evidence="7">
    <location>
        <position position="251"/>
    </location>
    <ligand>
        <name>carbamoyl phosphate</name>
        <dbReference type="ChEBI" id="CHEBI:58228"/>
    </ligand>
</feature>
<dbReference type="PANTHER" id="PTHR45753:SF6">
    <property type="entry name" value="ASPARTATE CARBAMOYLTRANSFERASE"/>
    <property type="match status" value="1"/>
</dbReference>
<feature type="binding site" evidence="7">
    <location>
        <position position="78"/>
    </location>
    <ligand>
        <name>L-aspartate</name>
        <dbReference type="ChEBI" id="CHEBI:29991"/>
    </ligand>
</feature>
<comment type="caution">
    <text evidence="10">The sequence shown here is derived from an EMBL/GenBank/DDBJ whole genome shotgun (WGS) entry which is preliminary data.</text>
</comment>
<comment type="pathway">
    <text evidence="1 7">Pyrimidine metabolism; UMP biosynthesis via de novo pathway; (S)-dihydroorotate from bicarbonate: step 2/3.</text>
</comment>
<dbReference type="GO" id="GO:0016597">
    <property type="term" value="F:amino acid binding"/>
    <property type="evidence" value="ECO:0007669"/>
    <property type="project" value="InterPro"/>
</dbReference>
<dbReference type="Gene3D" id="3.40.50.1370">
    <property type="entry name" value="Aspartate/ornithine carbamoyltransferase"/>
    <property type="match status" value="2"/>
</dbReference>
<evidence type="ECO:0000256" key="1">
    <source>
        <dbReference type="ARBA" id="ARBA00004852"/>
    </source>
</evidence>
<evidence type="ECO:0000256" key="2">
    <source>
        <dbReference type="ARBA" id="ARBA00008896"/>
    </source>
</evidence>
<evidence type="ECO:0000256" key="4">
    <source>
        <dbReference type="ARBA" id="ARBA00022975"/>
    </source>
</evidence>
<dbReference type="InterPro" id="IPR006130">
    <property type="entry name" value="Asp/Orn_carbamoylTrfase"/>
</dbReference>
<evidence type="ECO:0000256" key="7">
    <source>
        <dbReference type="HAMAP-Rule" id="MF_00001"/>
    </source>
</evidence>
<proteinExistence type="inferred from homology"/>
<dbReference type="PRINTS" id="PR00101">
    <property type="entry name" value="ATCASE"/>
</dbReference>
<evidence type="ECO:0000259" key="8">
    <source>
        <dbReference type="Pfam" id="PF00185"/>
    </source>
</evidence>
<dbReference type="InterPro" id="IPR002082">
    <property type="entry name" value="Asp_carbamoyltransf"/>
</dbReference>
<dbReference type="GO" id="GO:0005829">
    <property type="term" value="C:cytosol"/>
    <property type="evidence" value="ECO:0007669"/>
    <property type="project" value="TreeGrafter"/>
</dbReference>
<feature type="binding site" evidence="7">
    <location>
        <position position="128"/>
    </location>
    <ligand>
        <name>carbamoyl phosphate</name>
        <dbReference type="ChEBI" id="CHEBI:58228"/>
    </ligand>
</feature>
<dbReference type="InterPro" id="IPR036901">
    <property type="entry name" value="Asp/Orn_carbamoylTrfase_sf"/>
</dbReference>
<dbReference type="Proteomes" id="UP000256650">
    <property type="component" value="Unassembled WGS sequence"/>
</dbReference>
<dbReference type="GO" id="GO:0044205">
    <property type="term" value="P:'de novo' UMP biosynthetic process"/>
    <property type="evidence" value="ECO:0007669"/>
    <property type="project" value="UniProtKB-UniRule"/>
</dbReference>
<evidence type="ECO:0000256" key="6">
    <source>
        <dbReference type="ARBA" id="ARBA00048859"/>
    </source>
</evidence>
<dbReference type="GeneID" id="82534746"/>
<feature type="binding site" evidence="7">
    <location>
        <position position="51"/>
    </location>
    <ligand>
        <name>carbamoyl phosphate</name>
        <dbReference type="ChEBI" id="CHEBI:58228"/>
    </ligand>
</feature>
<dbReference type="AlphaFoldDB" id="A0A3D8IGR4"/>
<dbReference type="PANTHER" id="PTHR45753">
    <property type="entry name" value="ORNITHINE CARBAMOYLTRANSFERASE, MITOCHONDRIAL"/>
    <property type="match status" value="1"/>
</dbReference>
<feature type="binding site" evidence="7">
    <location>
        <position position="250"/>
    </location>
    <ligand>
        <name>carbamoyl phosphate</name>
        <dbReference type="ChEBI" id="CHEBI:58228"/>
    </ligand>
</feature>
<dbReference type="UniPathway" id="UPA00070">
    <property type="reaction ID" value="UER00116"/>
</dbReference>
<evidence type="ECO:0000256" key="5">
    <source>
        <dbReference type="ARBA" id="ARBA00043884"/>
    </source>
</evidence>
<evidence type="ECO:0000313" key="11">
    <source>
        <dbReference type="Proteomes" id="UP000256650"/>
    </source>
</evidence>
<dbReference type="SUPFAM" id="SSF53671">
    <property type="entry name" value="Aspartate/ornithine carbamoyltransferase"/>
    <property type="match status" value="1"/>
</dbReference>
<name>A0A3D8IGR4_9HELI</name>
<comment type="subunit">
    <text evidence="7">Heterododecamer (2C3:3R2) of six catalytic PyrB chains organized as two trimers (C3), and six regulatory PyrI chains organized as three dimers (R2).</text>
</comment>
<organism evidence="10 11">
    <name type="scientific">Helicobacter ganmani</name>
    <dbReference type="NCBI Taxonomy" id="60246"/>
    <lineage>
        <taxon>Bacteria</taxon>
        <taxon>Pseudomonadati</taxon>
        <taxon>Campylobacterota</taxon>
        <taxon>Epsilonproteobacteria</taxon>
        <taxon>Campylobacterales</taxon>
        <taxon>Helicobacteraceae</taxon>
        <taxon>Helicobacter</taxon>
    </lineage>
</organism>
<dbReference type="NCBIfam" id="TIGR00670">
    <property type="entry name" value="asp_carb_tr"/>
    <property type="match status" value="1"/>
</dbReference>
<keyword evidence="4 7" id="KW-0665">Pyrimidine biosynthesis</keyword>
<gene>
    <name evidence="7" type="primary">pyrB</name>
    <name evidence="10" type="ORF">CQA43_00360</name>
</gene>
<feature type="domain" description="Aspartate/ornithine carbamoyltransferase carbamoyl-P binding" evidence="9">
    <location>
        <begin position="3"/>
        <end position="140"/>
    </location>
</feature>
<dbReference type="GO" id="GO:0006520">
    <property type="term" value="P:amino acid metabolic process"/>
    <property type="evidence" value="ECO:0007669"/>
    <property type="project" value="InterPro"/>
</dbReference>
<keyword evidence="3 7" id="KW-0808">Transferase</keyword>
<feature type="binding site" evidence="7">
    <location>
        <position position="211"/>
    </location>
    <ligand>
        <name>L-aspartate</name>
        <dbReference type="ChEBI" id="CHEBI:29991"/>
    </ligand>
</feature>
<feature type="binding site" evidence="7">
    <location>
        <position position="100"/>
    </location>
    <ligand>
        <name>carbamoyl phosphate</name>
        <dbReference type="ChEBI" id="CHEBI:58228"/>
    </ligand>
</feature>
<dbReference type="OrthoDB" id="9774690at2"/>
<dbReference type="Pfam" id="PF02729">
    <property type="entry name" value="OTCace_N"/>
    <property type="match status" value="1"/>
</dbReference>
<dbReference type="GO" id="GO:0006207">
    <property type="term" value="P:'de novo' pyrimidine nucleobase biosynthetic process"/>
    <property type="evidence" value="ECO:0007669"/>
    <property type="project" value="InterPro"/>
</dbReference>
<accession>A0A3D8IGR4</accession>
<dbReference type="EMBL" id="NXLS01000001">
    <property type="protein sequence ID" value="RDU64308.1"/>
    <property type="molecule type" value="Genomic_DNA"/>
</dbReference>
<dbReference type="EC" id="2.1.3.2" evidence="7"/>
<feature type="binding site" evidence="7">
    <location>
        <position position="131"/>
    </location>
    <ligand>
        <name>carbamoyl phosphate</name>
        <dbReference type="ChEBI" id="CHEBI:58228"/>
    </ligand>
</feature>
<dbReference type="InterPro" id="IPR006132">
    <property type="entry name" value="Asp/Orn_carbamoyltranf_P-bd"/>
</dbReference>
<dbReference type="Pfam" id="PF00185">
    <property type="entry name" value="OTCace"/>
    <property type="match status" value="1"/>
</dbReference>